<dbReference type="AlphaFoldDB" id="A0A5C1EDW8"/>
<dbReference type="Pfam" id="PF12059">
    <property type="entry name" value="DUF3540"/>
    <property type="match status" value="1"/>
</dbReference>
<protein>
    <recommendedName>
        <fullName evidence="3">DUF3540 domain-containing protein</fullName>
    </recommendedName>
</protein>
<reference evidence="1 2" key="1">
    <citation type="submission" date="2017-07" db="EMBL/GenBank/DDBJ databases">
        <title>Complete genome sequence of Oryzomicrobium terrae TPP412.</title>
        <authorList>
            <person name="Chiu L.-W."/>
            <person name="Lo K.-J."/>
            <person name="Tsai Y.-M."/>
            <person name="Lin S.-S."/>
            <person name="Kuo C.-H."/>
            <person name="Liu C.-T."/>
        </authorList>
    </citation>
    <scope>NUCLEOTIDE SEQUENCE [LARGE SCALE GENOMIC DNA]</scope>
    <source>
        <strain evidence="1 2">TPP412</strain>
    </source>
</reference>
<name>A0A5C1EDW8_9RHOO</name>
<keyword evidence="2" id="KW-1185">Reference proteome</keyword>
<evidence type="ECO:0000313" key="2">
    <source>
        <dbReference type="Proteomes" id="UP000323671"/>
    </source>
</evidence>
<sequence length="224" mass="24280">MPTPLHALPQAGADPAIRLTYATISGRADTWFFLRSAAGDADRALRAESCLLEPQCGDMVLISQDSTPGSKRPPYILAILSRTAPTQGTLTLPGGVRLESNRGQLRTVAEHTILEARQHLTVSAPGLTLSGGQGDIRFERLQAEAGTVEARLGTLQLLAQQVQSSVGRLVQKARDCCRWIENLDETRAGRVRLQVQERFDLRARHAAVLAQGQVKIDGDKIDLG</sequence>
<dbReference type="InterPro" id="IPR021927">
    <property type="entry name" value="DUF3540"/>
</dbReference>
<organism evidence="1 2">
    <name type="scientific">Oryzomicrobium terrae</name>
    <dbReference type="NCBI Taxonomy" id="1735038"/>
    <lineage>
        <taxon>Bacteria</taxon>
        <taxon>Pseudomonadati</taxon>
        <taxon>Pseudomonadota</taxon>
        <taxon>Betaproteobacteria</taxon>
        <taxon>Rhodocyclales</taxon>
        <taxon>Rhodocyclaceae</taxon>
        <taxon>Oryzomicrobium</taxon>
    </lineage>
</organism>
<evidence type="ECO:0000313" key="1">
    <source>
        <dbReference type="EMBL" id="QEL66327.1"/>
    </source>
</evidence>
<dbReference type="RefSeq" id="WP_187775256.1">
    <property type="nucleotide sequence ID" value="NZ_CP022579.1"/>
</dbReference>
<dbReference type="KEGG" id="otr:OTERR_28510"/>
<dbReference type="EMBL" id="CP022579">
    <property type="protein sequence ID" value="QEL66327.1"/>
    <property type="molecule type" value="Genomic_DNA"/>
</dbReference>
<evidence type="ECO:0008006" key="3">
    <source>
        <dbReference type="Google" id="ProtNLM"/>
    </source>
</evidence>
<proteinExistence type="predicted"/>
<dbReference type="Proteomes" id="UP000323671">
    <property type="component" value="Chromosome"/>
</dbReference>
<accession>A0A5C1EDW8</accession>
<gene>
    <name evidence="1" type="ORF">OTERR_28510</name>
</gene>